<dbReference type="EC" id="3.1.11.5" evidence="2"/>
<dbReference type="InterPro" id="IPR027417">
    <property type="entry name" value="P-loop_NTPase"/>
</dbReference>
<keyword evidence="2" id="KW-0378">Hydrolase</keyword>
<gene>
    <name evidence="2" type="primary">recD_5</name>
    <name evidence="2" type="ORF">SDC9_125891</name>
</gene>
<protein>
    <submittedName>
        <fullName evidence="2">RecBCD enzyme subunit RecD</fullName>
        <ecNumber evidence="2">3.1.11.5</ecNumber>
    </submittedName>
</protein>
<dbReference type="AlphaFoldDB" id="A0A645CP88"/>
<dbReference type="Pfam" id="PF13538">
    <property type="entry name" value="UvrD_C_2"/>
    <property type="match status" value="1"/>
</dbReference>
<dbReference type="CDD" id="cd18809">
    <property type="entry name" value="SF1_C_RecD"/>
    <property type="match status" value="1"/>
</dbReference>
<dbReference type="InterPro" id="IPR027785">
    <property type="entry name" value="UvrD-like_helicase_C"/>
</dbReference>
<evidence type="ECO:0000259" key="1">
    <source>
        <dbReference type="Pfam" id="PF13538"/>
    </source>
</evidence>
<dbReference type="EMBL" id="VSSQ01028964">
    <property type="protein sequence ID" value="MPM78876.1"/>
    <property type="molecule type" value="Genomic_DNA"/>
</dbReference>
<dbReference type="Gene3D" id="3.40.50.300">
    <property type="entry name" value="P-loop containing nucleotide triphosphate hydrolases"/>
    <property type="match status" value="1"/>
</dbReference>
<accession>A0A645CP88</accession>
<evidence type="ECO:0000313" key="2">
    <source>
        <dbReference type="EMBL" id="MPM78876.1"/>
    </source>
</evidence>
<reference evidence="2" key="1">
    <citation type="submission" date="2019-08" db="EMBL/GenBank/DDBJ databases">
        <authorList>
            <person name="Kucharzyk K."/>
            <person name="Murdoch R.W."/>
            <person name="Higgins S."/>
            <person name="Loffler F."/>
        </authorList>
    </citation>
    <scope>NUCLEOTIDE SEQUENCE</scope>
</reference>
<comment type="caution">
    <text evidence="2">The sequence shown here is derived from an EMBL/GenBank/DDBJ whole genome shotgun (WGS) entry which is preliminary data.</text>
</comment>
<sequence length="144" mass="15631">MEQLNLTSMEAPGMAILILTNDPRTGLFNGDTGLAALDRPGGAARIFFPGIERGFLPGELPAHEAVFAMTVHKSQGSGFSEVMVVMPETDSPLLTRELVYTAAARAEKRLEIWSDERLLARALAAPTHRDSGLLHRLEEMSSPC</sequence>
<dbReference type="SUPFAM" id="SSF52540">
    <property type="entry name" value="P-loop containing nucleoside triphosphate hydrolases"/>
    <property type="match status" value="1"/>
</dbReference>
<name>A0A645CP88_9ZZZZ</name>
<dbReference type="GO" id="GO:0008854">
    <property type="term" value="F:exodeoxyribonuclease V activity"/>
    <property type="evidence" value="ECO:0007669"/>
    <property type="project" value="UniProtKB-EC"/>
</dbReference>
<feature type="domain" description="UvrD-like helicase C-terminal" evidence="1">
    <location>
        <begin position="66"/>
        <end position="110"/>
    </location>
</feature>
<proteinExistence type="predicted"/>
<organism evidence="2">
    <name type="scientific">bioreactor metagenome</name>
    <dbReference type="NCBI Taxonomy" id="1076179"/>
    <lineage>
        <taxon>unclassified sequences</taxon>
        <taxon>metagenomes</taxon>
        <taxon>ecological metagenomes</taxon>
    </lineage>
</organism>